<gene>
    <name evidence="4" type="ORF">DW2_15335</name>
</gene>
<accession>A0A085TT04</accession>
<dbReference type="RefSeq" id="WP_038147946.1">
    <property type="nucleotide sequence ID" value="NZ_AQRC01000014.1"/>
</dbReference>
<dbReference type="PRINTS" id="PR00037">
    <property type="entry name" value="HTHLACR"/>
</dbReference>
<keyword evidence="5" id="KW-1185">Reference proteome</keyword>
<evidence type="ECO:0000313" key="4">
    <source>
        <dbReference type="EMBL" id="KFE33851.1"/>
    </source>
</evidence>
<dbReference type="AlphaFoldDB" id="A0A085TT04"/>
<dbReference type="InterPro" id="IPR036390">
    <property type="entry name" value="WH_DNA-bd_sf"/>
</dbReference>
<proteinExistence type="predicted"/>
<dbReference type="GO" id="GO:0003677">
    <property type="term" value="F:DNA binding"/>
    <property type="evidence" value="ECO:0007669"/>
    <property type="project" value="InterPro"/>
</dbReference>
<reference evidence="5" key="1">
    <citation type="submission" date="2013-04" db="EMBL/GenBank/DDBJ databases">
        <title>Thioclava sp. 13D2W-2 Genome Sequencing.</title>
        <authorList>
            <person name="Lai Q."/>
            <person name="Li G."/>
            <person name="Shao Z."/>
        </authorList>
    </citation>
    <scope>NUCLEOTIDE SEQUENCE [LARGE SCALE GENOMIC DNA]</scope>
    <source>
        <strain evidence="5">13D2W-2</strain>
    </source>
</reference>
<dbReference type="Pfam" id="PF08220">
    <property type="entry name" value="HTH_DeoR"/>
    <property type="match status" value="1"/>
</dbReference>
<reference evidence="4 5" key="2">
    <citation type="journal article" date="2015" name="Antonie Van Leeuwenhoek">
        <title>Thioclava indica sp. nov., isolated from surface seawater of the Indian Ocean.</title>
        <authorList>
            <person name="Liu Y."/>
            <person name="Lai Q."/>
            <person name="Du J."/>
            <person name="Xu H."/>
            <person name="Jiang L."/>
            <person name="Shao Z."/>
        </authorList>
    </citation>
    <scope>NUCLEOTIDE SEQUENCE [LARGE SCALE GENOMIC DNA]</scope>
    <source>
        <strain evidence="4 5">13D2W-2</strain>
    </source>
</reference>
<dbReference type="InterPro" id="IPR014036">
    <property type="entry name" value="DeoR-like_C"/>
</dbReference>
<dbReference type="SMART" id="SM00420">
    <property type="entry name" value="HTH_DEOR"/>
    <property type="match status" value="1"/>
</dbReference>
<dbReference type="SMART" id="SM00419">
    <property type="entry name" value="HTH_CRP"/>
    <property type="match status" value="1"/>
</dbReference>
<dbReference type="InterPro" id="IPR012318">
    <property type="entry name" value="HTH_CRP"/>
</dbReference>
<dbReference type="Pfam" id="PF00455">
    <property type="entry name" value="DeoRC"/>
    <property type="match status" value="1"/>
</dbReference>
<protein>
    <submittedName>
        <fullName evidence="4">DeoR family transcriptional regulator</fullName>
    </submittedName>
</protein>
<dbReference type="STRING" id="1317124.DW2_15335"/>
<organism evidence="4 5">
    <name type="scientific">Thioclava atlantica</name>
    <dbReference type="NCBI Taxonomy" id="1317124"/>
    <lineage>
        <taxon>Bacteria</taxon>
        <taxon>Pseudomonadati</taxon>
        <taxon>Pseudomonadota</taxon>
        <taxon>Alphaproteobacteria</taxon>
        <taxon>Rhodobacterales</taxon>
        <taxon>Paracoccaceae</taxon>
        <taxon>Thioclava</taxon>
    </lineage>
</organism>
<dbReference type="OrthoDB" id="9816363at2"/>
<dbReference type="EMBL" id="AQRC01000014">
    <property type="protein sequence ID" value="KFE33851.1"/>
    <property type="molecule type" value="Genomic_DNA"/>
</dbReference>
<dbReference type="PANTHER" id="PTHR30363:SF44">
    <property type="entry name" value="AGA OPERON TRANSCRIPTIONAL REPRESSOR-RELATED"/>
    <property type="match status" value="1"/>
</dbReference>
<evidence type="ECO:0000256" key="1">
    <source>
        <dbReference type="ARBA" id="ARBA00023015"/>
    </source>
</evidence>
<dbReference type="PANTHER" id="PTHR30363">
    <property type="entry name" value="HTH-TYPE TRANSCRIPTIONAL REGULATOR SRLR-RELATED"/>
    <property type="match status" value="1"/>
</dbReference>
<dbReference type="Proteomes" id="UP000028607">
    <property type="component" value="Unassembled WGS sequence"/>
</dbReference>
<evidence type="ECO:0000256" key="2">
    <source>
        <dbReference type="ARBA" id="ARBA00023163"/>
    </source>
</evidence>
<dbReference type="eggNOG" id="COG1349">
    <property type="taxonomic scope" value="Bacteria"/>
</dbReference>
<feature type="domain" description="HTH deoR-type" evidence="3">
    <location>
        <begin position="2"/>
        <end position="58"/>
    </location>
</feature>
<comment type="caution">
    <text evidence="4">The sequence shown here is derived from an EMBL/GenBank/DDBJ whole genome shotgun (WGS) entry which is preliminary data.</text>
</comment>
<dbReference type="SUPFAM" id="SSF100950">
    <property type="entry name" value="NagB/RpiA/CoA transferase-like"/>
    <property type="match status" value="1"/>
</dbReference>
<evidence type="ECO:0000259" key="3">
    <source>
        <dbReference type="PROSITE" id="PS51000"/>
    </source>
</evidence>
<evidence type="ECO:0000313" key="5">
    <source>
        <dbReference type="Proteomes" id="UP000028607"/>
    </source>
</evidence>
<dbReference type="InterPro" id="IPR001034">
    <property type="entry name" value="DeoR_HTH"/>
</dbReference>
<dbReference type="SMART" id="SM01134">
    <property type="entry name" value="DeoRC"/>
    <property type="match status" value="1"/>
</dbReference>
<dbReference type="GO" id="GO:0003700">
    <property type="term" value="F:DNA-binding transcription factor activity"/>
    <property type="evidence" value="ECO:0007669"/>
    <property type="project" value="InterPro"/>
</dbReference>
<dbReference type="PROSITE" id="PS51000">
    <property type="entry name" value="HTH_DEOR_2"/>
    <property type="match status" value="1"/>
</dbReference>
<dbReference type="InterPro" id="IPR037171">
    <property type="entry name" value="NagB/RpiA_transferase-like"/>
</dbReference>
<dbReference type="SUPFAM" id="SSF46785">
    <property type="entry name" value="Winged helix' DNA-binding domain"/>
    <property type="match status" value="1"/>
</dbReference>
<keyword evidence="2" id="KW-0804">Transcription</keyword>
<name>A0A085TT04_9RHOB</name>
<dbReference type="PATRIC" id="fig|1317124.6.peg.3081"/>
<dbReference type="Gene3D" id="1.10.10.10">
    <property type="entry name" value="Winged helix-like DNA-binding domain superfamily/Winged helix DNA-binding domain"/>
    <property type="match status" value="1"/>
</dbReference>
<sequence>MRDDRLHEIRRLLYAAGAACSVQEISDAIGASPATVRRDLIDLEAQGMIERTRGGAKISDTSGQEVAFALREQQNLSEKRAIAEVAYAHLRPHSSVLMDAGTTVLQLARCIRLRPMPLSVFTNCIPVAQVLADLPEVKVTLLGGVLRAENASMVGGLAERMLDELWFDQLFLGAGALASDRCIYTLEEAEARLNAKMIARSSTRHLLIDSTKFGRNLTYRVSPLKDVLSVISDGALSQEWSDRLAEMGVSVTLASLQNGQDV</sequence>
<dbReference type="InterPro" id="IPR036388">
    <property type="entry name" value="WH-like_DNA-bd_sf"/>
</dbReference>
<dbReference type="InterPro" id="IPR050313">
    <property type="entry name" value="Carb_Metab_HTH_regulators"/>
</dbReference>
<keyword evidence="1" id="KW-0805">Transcription regulation</keyword>